<feature type="region of interest" description="Disordered" evidence="1">
    <location>
        <begin position="30"/>
        <end position="71"/>
    </location>
</feature>
<accession>A0A9P6KC14</accession>
<feature type="non-terminal residue" evidence="2">
    <location>
        <position position="1"/>
    </location>
</feature>
<sequence length="71" mass="7747">EDQDKIKAALVKATTLEEMGRLERALKEGKLPHYLKEQDGGSSGDRSAKRQKVAEGSQQEEEEAAMDTSAA</sequence>
<gene>
    <name evidence="2" type="ORF">BGW38_004439</name>
</gene>
<dbReference type="AlphaFoldDB" id="A0A9P6KC14"/>
<evidence type="ECO:0000256" key="1">
    <source>
        <dbReference type="SAM" id="MobiDB-lite"/>
    </source>
</evidence>
<comment type="caution">
    <text evidence="2">The sequence shown here is derived from an EMBL/GenBank/DDBJ whole genome shotgun (WGS) entry which is preliminary data.</text>
</comment>
<dbReference type="Proteomes" id="UP000780801">
    <property type="component" value="Unassembled WGS sequence"/>
</dbReference>
<name>A0A9P6KC14_9FUNG</name>
<evidence type="ECO:0000313" key="2">
    <source>
        <dbReference type="EMBL" id="KAF9579341.1"/>
    </source>
</evidence>
<dbReference type="EMBL" id="JAABOA010002839">
    <property type="protein sequence ID" value="KAF9579341.1"/>
    <property type="molecule type" value="Genomic_DNA"/>
</dbReference>
<feature type="compositionally biased region" description="Basic and acidic residues" evidence="1">
    <location>
        <begin position="30"/>
        <end position="39"/>
    </location>
</feature>
<keyword evidence="3" id="KW-1185">Reference proteome</keyword>
<evidence type="ECO:0000313" key="3">
    <source>
        <dbReference type="Proteomes" id="UP000780801"/>
    </source>
</evidence>
<protein>
    <submittedName>
        <fullName evidence="2">Uncharacterized protein</fullName>
    </submittedName>
</protein>
<organism evidence="2 3">
    <name type="scientific">Lunasporangiospora selenospora</name>
    <dbReference type="NCBI Taxonomy" id="979761"/>
    <lineage>
        <taxon>Eukaryota</taxon>
        <taxon>Fungi</taxon>
        <taxon>Fungi incertae sedis</taxon>
        <taxon>Mucoromycota</taxon>
        <taxon>Mortierellomycotina</taxon>
        <taxon>Mortierellomycetes</taxon>
        <taxon>Mortierellales</taxon>
        <taxon>Mortierellaceae</taxon>
        <taxon>Lunasporangiospora</taxon>
    </lineage>
</organism>
<dbReference type="OrthoDB" id="433501at2759"/>
<proteinExistence type="predicted"/>
<reference evidence="2" key="1">
    <citation type="journal article" date="2020" name="Fungal Divers.">
        <title>Resolving the Mortierellaceae phylogeny through synthesis of multi-gene phylogenetics and phylogenomics.</title>
        <authorList>
            <person name="Vandepol N."/>
            <person name="Liber J."/>
            <person name="Desiro A."/>
            <person name="Na H."/>
            <person name="Kennedy M."/>
            <person name="Barry K."/>
            <person name="Grigoriev I.V."/>
            <person name="Miller A.N."/>
            <person name="O'Donnell K."/>
            <person name="Stajich J.E."/>
            <person name="Bonito G."/>
        </authorList>
    </citation>
    <scope>NUCLEOTIDE SEQUENCE</scope>
    <source>
        <strain evidence="2">KOD1015</strain>
    </source>
</reference>